<accession>C7NWI5</accession>
<gene>
    <name evidence="1" type="ordered locus">Hmuk_0189</name>
</gene>
<dbReference type="RefSeq" id="WP_012807719.1">
    <property type="nucleotide sequence ID" value="NC_013202.1"/>
</dbReference>
<evidence type="ECO:0000313" key="1">
    <source>
        <dbReference type="EMBL" id="ACV46326.1"/>
    </source>
</evidence>
<reference evidence="1 2" key="1">
    <citation type="journal article" date="2009" name="Stand. Genomic Sci.">
        <title>Complete genome sequence of Halomicrobium mukohataei type strain (arg-2).</title>
        <authorList>
            <person name="Tindall B.J."/>
            <person name="Schneider S."/>
            <person name="Lapidus A."/>
            <person name="Copeland A."/>
            <person name="Glavina Del Rio T."/>
            <person name="Nolan M."/>
            <person name="Lucas S."/>
            <person name="Chen F."/>
            <person name="Tice H."/>
            <person name="Cheng J.F."/>
            <person name="Saunders E."/>
            <person name="Bruce D."/>
            <person name="Goodwin L."/>
            <person name="Pitluck S."/>
            <person name="Mikhailova N."/>
            <person name="Pati A."/>
            <person name="Ivanova N."/>
            <person name="Mavrommatis K."/>
            <person name="Chen A."/>
            <person name="Palaniappan K."/>
            <person name="Chain P."/>
            <person name="Land M."/>
            <person name="Hauser L."/>
            <person name="Chang Y.J."/>
            <person name="Jeffries C.D."/>
            <person name="Brettin T."/>
            <person name="Han C."/>
            <person name="Rohde M."/>
            <person name="Goker M."/>
            <person name="Bristow J."/>
            <person name="Eisen J.A."/>
            <person name="Markowitz V."/>
            <person name="Hugenholtz P."/>
            <person name="Klenk H.P."/>
            <person name="Kyrpides N.C."/>
            <person name="Detter J.C."/>
        </authorList>
    </citation>
    <scope>NUCLEOTIDE SEQUENCE [LARGE SCALE GENOMIC DNA]</scope>
    <source>
        <strain evidence="2">ATCC 700874 / DSM 12286 / JCM 9738 / NCIMB 13541</strain>
    </source>
</reference>
<protein>
    <submittedName>
        <fullName evidence="1">Uncharacterized protein</fullName>
    </submittedName>
</protein>
<keyword evidence="2" id="KW-1185">Reference proteome</keyword>
<proteinExistence type="predicted"/>
<dbReference type="GeneID" id="8409687"/>
<dbReference type="STRING" id="485914.Hmuk_0189"/>
<dbReference type="EMBL" id="CP001688">
    <property type="protein sequence ID" value="ACV46326.1"/>
    <property type="molecule type" value="Genomic_DNA"/>
</dbReference>
<organism evidence="1 2">
    <name type="scientific">Halomicrobium mukohataei (strain ATCC 700874 / DSM 12286 / JCM 9738 / NCIMB 13541)</name>
    <name type="common">Haloarcula mukohataei</name>
    <dbReference type="NCBI Taxonomy" id="485914"/>
    <lineage>
        <taxon>Archaea</taxon>
        <taxon>Methanobacteriati</taxon>
        <taxon>Methanobacteriota</taxon>
        <taxon>Stenosarchaea group</taxon>
        <taxon>Halobacteria</taxon>
        <taxon>Halobacteriales</taxon>
        <taxon>Haloarculaceae</taxon>
        <taxon>Halomicrobium</taxon>
    </lineage>
</organism>
<sequence>MDTKPVCPLGFVDQMVQLGEAILERPEILAQIPAMMAQQIREQQADRNPFDRGEQYFAEFAAGWSLGYSAGTILPAAASGGGSLAGKVAGQSRKFQKLLDAADLAVPDRVPNGVRLGVLRRAGVIDDRLFECSGTSRLPRTLTGRLRP</sequence>
<dbReference type="Proteomes" id="UP000001746">
    <property type="component" value="Chromosome"/>
</dbReference>
<dbReference type="AlphaFoldDB" id="C7NWI5"/>
<dbReference type="KEGG" id="hmu:Hmuk_0189"/>
<name>C7NWI5_HALMD</name>
<dbReference type="HOGENOM" id="CLU_1754647_0_0_2"/>
<evidence type="ECO:0000313" key="2">
    <source>
        <dbReference type="Proteomes" id="UP000001746"/>
    </source>
</evidence>